<evidence type="ECO:0000256" key="1">
    <source>
        <dbReference type="ARBA" id="ARBA00004613"/>
    </source>
</evidence>
<feature type="signal peptide" evidence="5">
    <location>
        <begin position="1"/>
        <end position="19"/>
    </location>
</feature>
<name>A0AAV9GJT2_9PEZI</name>
<dbReference type="Proteomes" id="UP001321760">
    <property type="component" value="Unassembled WGS sequence"/>
</dbReference>
<sequence>MHFISLFATIFPLITATAALPQWSPNPAPRPFIGNEIPFKSLGEHQVTFDDGYDDAHRSLESTACSDGRNGLMTRHGWKTQGDIPKFPYIGGFEAVEGWNSTKCGTCWSVTFERRTVFILAIDQAERGLNIGKKAMDQLTGGEAVKWGKIFAHVSSAPDSMCHPWEDLNGNRGRGNGAGVSEHLG</sequence>
<accession>A0AAV9GJT2</accession>
<comment type="caution">
    <text evidence="6">The sequence shown here is derived from an EMBL/GenBank/DDBJ whole genome shotgun (WGS) entry which is preliminary data.</text>
</comment>
<reference evidence="6" key="1">
    <citation type="journal article" date="2023" name="Mol. Phylogenet. Evol.">
        <title>Genome-scale phylogeny and comparative genomics of the fungal order Sordariales.</title>
        <authorList>
            <person name="Hensen N."/>
            <person name="Bonometti L."/>
            <person name="Westerberg I."/>
            <person name="Brannstrom I.O."/>
            <person name="Guillou S."/>
            <person name="Cros-Aarteil S."/>
            <person name="Calhoun S."/>
            <person name="Haridas S."/>
            <person name="Kuo A."/>
            <person name="Mondo S."/>
            <person name="Pangilinan J."/>
            <person name="Riley R."/>
            <person name="LaButti K."/>
            <person name="Andreopoulos B."/>
            <person name="Lipzen A."/>
            <person name="Chen C."/>
            <person name="Yan M."/>
            <person name="Daum C."/>
            <person name="Ng V."/>
            <person name="Clum A."/>
            <person name="Steindorff A."/>
            <person name="Ohm R.A."/>
            <person name="Martin F."/>
            <person name="Silar P."/>
            <person name="Natvig D.O."/>
            <person name="Lalanne C."/>
            <person name="Gautier V."/>
            <person name="Ament-Velasquez S.L."/>
            <person name="Kruys A."/>
            <person name="Hutchinson M.I."/>
            <person name="Powell A.J."/>
            <person name="Barry K."/>
            <person name="Miller A.N."/>
            <person name="Grigoriev I.V."/>
            <person name="Debuchy R."/>
            <person name="Gladieux P."/>
            <person name="Hiltunen Thoren M."/>
            <person name="Johannesson H."/>
        </authorList>
    </citation>
    <scope>NUCLEOTIDE SEQUENCE</scope>
    <source>
        <strain evidence="6">PSN243</strain>
    </source>
</reference>
<protein>
    <submittedName>
        <fullName evidence="6">Cerato-platanin-domain-containing protein</fullName>
    </submittedName>
</protein>
<comment type="similarity">
    <text evidence="2">Belongs to the cerato-platanin family.</text>
</comment>
<keyword evidence="5" id="KW-0732">Signal</keyword>
<evidence type="ECO:0000256" key="3">
    <source>
        <dbReference type="ARBA" id="ARBA00022525"/>
    </source>
</evidence>
<dbReference type="Gene3D" id="2.40.40.10">
    <property type="entry name" value="RlpA-like domain"/>
    <property type="match status" value="1"/>
</dbReference>
<feature type="chain" id="PRO_5043787814" evidence="5">
    <location>
        <begin position="20"/>
        <end position="185"/>
    </location>
</feature>
<dbReference type="GO" id="GO:0005576">
    <property type="term" value="C:extracellular region"/>
    <property type="evidence" value="ECO:0007669"/>
    <property type="project" value="UniProtKB-SubCell"/>
</dbReference>
<dbReference type="InterPro" id="IPR036908">
    <property type="entry name" value="RlpA-like_sf"/>
</dbReference>
<organism evidence="6 7">
    <name type="scientific">Podospora aff. communis PSN243</name>
    <dbReference type="NCBI Taxonomy" id="3040156"/>
    <lineage>
        <taxon>Eukaryota</taxon>
        <taxon>Fungi</taxon>
        <taxon>Dikarya</taxon>
        <taxon>Ascomycota</taxon>
        <taxon>Pezizomycotina</taxon>
        <taxon>Sordariomycetes</taxon>
        <taxon>Sordariomycetidae</taxon>
        <taxon>Sordariales</taxon>
        <taxon>Podosporaceae</taxon>
        <taxon>Podospora</taxon>
    </lineage>
</organism>
<keyword evidence="7" id="KW-1185">Reference proteome</keyword>
<proteinExistence type="inferred from homology"/>
<keyword evidence="3" id="KW-0964">Secreted</keyword>
<comment type="subcellular location">
    <subcellularLocation>
        <location evidence="1">Secreted</location>
    </subcellularLocation>
</comment>
<evidence type="ECO:0000313" key="6">
    <source>
        <dbReference type="EMBL" id="KAK4448167.1"/>
    </source>
</evidence>
<evidence type="ECO:0000256" key="2">
    <source>
        <dbReference type="ARBA" id="ARBA00010421"/>
    </source>
</evidence>
<dbReference type="Pfam" id="PF07249">
    <property type="entry name" value="Cerato-platanin"/>
    <property type="match status" value="1"/>
</dbReference>
<gene>
    <name evidence="6" type="ORF">QBC34DRAFT_465995</name>
</gene>
<reference evidence="6" key="2">
    <citation type="submission" date="2023-05" db="EMBL/GenBank/DDBJ databases">
        <authorList>
            <consortium name="Lawrence Berkeley National Laboratory"/>
            <person name="Steindorff A."/>
            <person name="Hensen N."/>
            <person name="Bonometti L."/>
            <person name="Westerberg I."/>
            <person name="Brannstrom I.O."/>
            <person name="Guillou S."/>
            <person name="Cros-Aarteil S."/>
            <person name="Calhoun S."/>
            <person name="Haridas S."/>
            <person name="Kuo A."/>
            <person name="Mondo S."/>
            <person name="Pangilinan J."/>
            <person name="Riley R."/>
            <person name="Labutti K."/>
            <person name="Andreopoulos B."/>
            <person name="Lipzen A."/>
            <person name="Chen C."/>
            <person name="Yanf M."/>
            <person name="Daum C."/>
            <person name="Ng V."/>
            <person name="Clum A."/>
            <person name="Ohm R."/>
            <person name="Martin F."/>
            <person name="Silar P."/>
            <person name="Natvig D."/>
            <person name="Lalanne C."/>
            <person name="Gautier V."/>
            <person name="Ament-Velasquez S.L."/>
            <person name="Kruys A."/>
            <person name="Hutchinson M.I."/>
            <person name="Powell A.J."/>
            <person name="Barry K."/>
            <person name="Miller A.N."/>
            <person name="Grigoriev I.V."/>
            <person name="Debuchy R."/>
            <person name="Gladieux P."/>
            <person name="Thoren M.H."/>
            <person name="Johannesson H."/>
        </authorList>
    </citation>
    <scope>NUCLEOTIDE SEQUENCE</scope>
    <source>
        <strain evidence="6">PSN243</strain>
    </source>
</reference>
<feature type="region of interest" description="Disordered" evidence="4">
    <location>
        <begin position="165"/>
        <end position="185"/>
    </location>
</feature>
<dbReference type="SUPFAM" id="SSF50685">
    <property type="entry name" value="Barwin-like endoglucanases"/>
    <property type="match status" value="1"/>
</dbReference>
<dbReference type="AlphaFoldDB" id="A0AAV9GJT2"/>
<evidence type="ECO:0000256" key="4">
    <source>
        <dbReference type="SAM" id="MobiDB-lite"/>
    </source>
</evidence>
<evidence type="ECO:0000256" key="5">
    <source>
        <dbReference type="SAM" id="SignalP"/>
    </source>
</evidence>
<dbReference type="InterPro" id="IPR010829">
    <property type="entry name" value="Cerato-platanin"/>
</dbReference>
<dbReference type="EMBL" id="MU865944">
    <property type="protein sequence ID" value="KAK4448167.1"/>
    <property type="molecule type" value="Genomic_DNA"/>
</dbReference>
<dbReference type="CDD" id="cd22778">
    <property type="entry name" value="DPBB_CEPL-like"/>
    <property type="match status" value="1"/>
</dbReference>
<evidence type="ECO:0000313" key="7">
    <source>
        <dbReference type="Proteomes" id="UP001321760"/>
    </source>
</evidence>